<dbReference type="CDD" id="cd00865">
    <property type="entry name" value="PEBP_bact_arch"/>
    <property type="match status" value="1"/>
</dbReference>
<dbReference type="EMBL" id="JASNVW010000007">
    <property type="protein sequence ID" value="MDK6029373.1"/>
    <property type="molecule type" value="Genomic_DNA"/>
</dbReference>
<dbReference type="InterPro" id="IPR008914">
    <property type="entry name" value="PEBP"/>
</dbReference>
<dbReference type="GO" id="GO:0004860">
    <property type="term" value="F:protein kinase inhibitor activity"/>
    <property type="evidence" value="ECO:0007669"/>
    <property type="project" value="UniProtKB-KW"/>
</dbReference>
<dbReference type="SUPFAM" id="SSF49777">
    <property type="entry name" value="PEBP-like"/>
    <property type="match status" value="1"/>
</dbReference>
<evidence type="ECO:0000313" key="2">
    <source>
        <dbReference type="EMBL" id="MDK6029373.1"/>
    </source>
</evidence>
<comment type="caution">
    <text evidence="2">The sequence shown here is derived from an EMBL/GenBank/DDBJ whole genome shotgun (WGS) entry which is preliminary data.</text>
</comment>
<sequence length="197" mass="21517">MKKVFYLAIALLIIAILISVTIYLNFFKQVQVELTAPGLESVIGNAKKTIYVSSKSFSNGSTIPAKYTCDGDNTSPQITISNVPPQAKSVVLIVYDPDAPGGIFYHWIVYNLSGLVINLDEGESQRGKLLQGLNDFGFIGYGGPCPPKGDKPHRYVFVALALDIESNWGSGLHPEDVLEKVKGHVIAYGYLIGFYSR</sequence>
<dbReference type="Gene3D" id="3.90.280.10">
    <property type="entry name" value="PEBP-like"/>
    <property type="match status" value="1"/>
</dbReference>
<dbReference type="Pfam" id="PF01161">
    <property type="entry name" value="PBP"/>
    <property type="match status" value="1"/>
</dbReference>
<reference evidence="2 3" key="1">
    <citation type="submission" date="2023-05" db="EMBL/GenBank/DDBJ databases">
        <title>A new hyperthermophilic archaea 'Ignisphaera cupida' sp. nov. and description of the family 'Ignisphaeraceae' fam. nov.</title>
        <authorList>
            <person name="Podosokorskaya O.A."/>
            <person name="Elcheninov A.G."/>
            <person name="Klukina A."/>
            <person name="Merkel A.Y."/>
        </authorList>
    </citation>
    <scope>NUCLEOTIDE SEQUENCE [LARGE SCALE GENOMIC DNA]</scope>
    <source>
        <strain evidence="2 3">4213-co</strain>
    </source>
</reference>
<dbReference type="PANTHER" id="PTHR30289">
    <property type="entry name" value="UNCHARACTERIZED PROTEIN YBCL-RELATED"/>
    <property type="match status" value="1"/>
</dbReference>
<name>A0ABD4Z9X9_9CREN</name>
<accession>A0ABD4Z9X9</accession>
<organism evidence="2 3">
    <name type="scientific">Ignisphaera cupida</name>
    <dbReference type="NCBI Taxonomy" id="3050454"/>
    <lineage>
        <taxon>Archaea</taxon>
        <taxon>Thermoproteota</taxon>
        <taxon>Thermoprotei</taxon>
        <taxon>Desulfurococcales</taxon>
        <taxon>Desulfurococcaceae</taxon>
        <taxon>Ignisphaera</taxon>
    </lineage>
</organism>
<keyword evidence="1" id="KW-0472">Membrane</keyword>
<dbReference type="InterPro" id="IPR005247">
    <property type="entry name" value="YbhB_YbcL/LppC-like"/>
</dbReference>
<dbReference type="RefSeq" id="WP_285274359.1">
    <property type="nucleotide sequence ID" value="NZ_JASNVW010000007.1"/>
</dbReference>
<keyword evidence="1" id="KW-0812">Transmembrane</keyword>
<evidence type="ECO:0000313" key="3">
    <source>
        <dbReference type="Proteomes" id="UP001529235"/>
    </source>
</evidence>
<keyword evidence="2" id="KW-0649">Protein kinase inhibitor</keyword>
<protein>
    <submittedName>
        <fullName evidence="2">YbhB/YbcL family Raf kinase inhibitor-like protein</fullName>
    </submittedName>
</protein>
<keyword evidence="1" id="KW-1133">Transmembrane helix</keyword>
<keyword evidence="3" id="KW-1185">Reference proteome</keyword>
<dbReference type="Proteomes" id="UP001529235">
    <property type="component" value="Unassembled WGS sequence"/>
</dbReference>
<evidence type="ECO:0000256" key="1">
    <source>
        <dbReference type="SAM" id="Phobius"/>
    </source>
</evidence>
<dbReference type="InterPro" id="IPR036610">
    <property type="entry name" value="PEBP-like_sf"/>
</dbReference>
<gene>
    <name evidence="2" type="ORF">QPL79_08360</name>
</gene>
<dbReference type="AlphaFoldDB" id="A0ABD4Z9X9"/>
<dbReference type="NCBIfam" id="TIGR00481">
    <property type="entry name" value="YbhB/YbcL family Raf kinase inhibitor-like protein"/>
    <property type="match status" value="1"/>
</dbReference>
<dbReference type="PANTHER" id="PTHR30289:SF1">
    <property type="entry name" value="PEBP (PHOSPHATIDYLETHANOLAMINE-BINDING PROTEIN) FAMILY PROTEIN"/>
    <property type="match status" value="1"/>
</dbReference>
<feature type="transmembrane region" description="Helical" evidence="1">
    <location>
        <begin position="6"/>
        <end position="26"/>
    </location>
</feature>
<proteinExistence type="predicted"/>